<dbReference type="AlphaFoldDB" id="A0A0F9C779"/>
<proteinExistence type="predicted"/>
<name>A0A0F9C779_9ZZZZ</name>
<evidence type="ECO:0000313" key="1">
    <source>
        <dbReference type="EMBL" id="KKL45049.1"/>
    </source>
</evidence>
<gene>
    <name evidence="1" type="ORF">LCGC14_2359550</name>
</gene>
<organism evidence="1">
    <name type="scientific">marine sediment metagenome</name>
    <dbReference type="NCBI Taxonomy" id="412755"/>
    <lineage>
        <taxon>unclassified sequences</taxon>
        <taxon>metagenomes</taxon>
        <taxon>ecological metagenomes</taxon>
    </lineage>
</organism>
<comment type="caution">
    <text evidence="1">The sequence shown here is derived from an EMBL/GenBank/DDBJ whole genome shotgun (WGS) entry which is preliminary data.</text>
</comment>
<protein>
    <submittedName>
        <fullName evidence="1">Uncharacterized protein</fullName>
    </submittedName>
</protein>
<dbReference type="EMBL" id="LAZR01034529">
    <property type="protein sequence ID" value="KKL45049.1"/>
    <property type="molecule type" value="Genomic_DNA"/>
</dbReference>
<sequence length="87" mass="10208">MDKYKYVPKKIFEIYVGILKRNYRVEYYKSLLSEGSYVINLYEDYTEVSSGLSIFMPGVVPIPKVRTTVFQRLSAILHPMVDGFVRF</sequence>
<reference evidence="1" key="1">
    <citation type="journal article" date="2015" name="Nature">
        <title>Complex archaea that bridge the gap between prokaryotes and eukaryotes.</title>
        <authorList>
            <person name="Spang A."/>
            <person name="Saw J.H."/>
            <person name="Jorgensen S.L."/>
            <person name="Zaremba-Niedzwiedzka K."/>
            <person name="Martijn J."/>
            <person name="Lind A.E."/>
            <person name="van Eijk R."/>
            <person name="Schleper C."/>
            <person name="Guy L."/>
            <person name="Ettema T.J."/>
        </authorList>
    </citation>
    <scope>NUCLEOTIDE SEQUENCE</scope>
</reference>
<accession>A0A0F9C779</accession>